<evidence type="ECO:0000256" key="2">
    <source>
        <dbReference type="ARBA" id="ARBA00004651"/>
    </source>
</evidence>
<dbReference type="PANTHER" id="PTHR30627">
    <property type="entry name" value="PEPTIDOGLYCAN D,D-TRANSPEPTIDASE"/>
    <property type="match status" value="1"/>
</dbReference>
<keyword evidence="8 16" id="KW-0812">Transmembrane</keyword>
<dbReference type="InterPro" id="IPR001460">
    <property type="entry name" value="PCN-bd_Tpept"/>
</dbReference>
<dbReference type="NCBIfam" id="TIGR03426">
    <property type="entry name" value="shape_MreD"/>
    <property type="match status" value="1"/>
</dbReference>
<evidence type="ECO:0000256" key="11">
    <source>
        <dbReference type="ARBA" id="ARBA00022984"/>
    </source>
</evidence>
<feature type="domain" description="Penicillin-binding protein dimerisation" evidence="18">
    <location>
        <begin position="229"/>
        <end position="418"/>
    </location>
</feature>
<reference evidence="19 20" key="1">
    <citation type="journal article" date="2008" name="Int. J. Syst. Evol. Microbiol.">
        <title>Nocardioides daphniae sp. nov., isolated from Daphnia cucullata (Crustacea: Cladocera).</title>
        <authorList>
            <person name="Toth E.M."/>
            <person name="Keki Z."/>
            <person name="Homonnay Z.G."/>
            <person name="Borsodi A.K."/>
            <person name="Marialigeti K."/>
            <person name="Schumann P."/>
        </authorList>
    </citation>
    <scope>NUCLEOTIDE SEQUENCE [LARGE SCALE GENOMIC DNA]</scope>
    <source>
        <strain evidence="19 20">JCM 16608</strain>
    </source>
</reference>
<dbReference type="SUPFAM" id="SSF56601">
    <property type="entry name" value="beta-lactamase/transpeptidase-like"/>
    <property type="match status" value="1"/>
</dbReference>
<evidence type="ECO:0000256" key="16">
    <source>
        <dbReference type="SAM" id="Phobius"/>
    </source>
</evidence>
<keyword evidence="9 19" id="KW-0378">Hydrolase</keyword>
<dbReference type="InterPro" id="IPR012338">
    <property type="entry name" value="Beta-lactam/transpept-like"/>
</dbReference>
<protein>
    <submittedName>
        <fullName evidence="19">Penicillin-binding protein 2</fullName>
        <ecNumber evidence="19">3.4.16.4</ecNumber>
    </submittedName>
</protein>
<keyword evidence="11" id="KW-0573">Peptidoglycan synthesis</keyword>
<keyword evidence="6" id="KW-0997">Cell inner membrane</keyword>
<dbReference type="EC" id="3.4.16.4" evidence="19"/>
<organism evidence="19 20">
    <name type="scientific">Nocardioides daphniae</name>
    <dbReference type="NCBI Taxonomy" id="402297"/>
    <lineage>
        <taxon>Bacteria</taxon>
        <taxon>Bacillati</taxon>
        <taxon>Actinomycetota</taxon>
        <taxon>Actinomycetes</taxon>
        <taxon>Propionibacteriales</taxon>
        <taxon>Nocardioidaceae</taxon>
        <taxon>Nocardioides</taxon>
    </lineage>
</organism>
<feature type="region of interest" description="Disordered" evidence="15">
    <location>
        <begin position="855"/>
        <end position="905"/>
    </location>
</feature>
<evidence type="ECO:0000259" key="17">
    <source>
        <dbReference type="Pfam" id="PF00905"/>
    </source>
</evidence>
<evidence type="ECO:0000256" key="1">
    <source>
        <dbReference type="ARBA" id="ARBA00004167"/>
    </source>
</evidence>
<keyword evidence="10" id="KW-0133">Cell shape</keyword>
<evidence type="ECO:0000256" key="9">
    <source>
        <dbReference type="ARBA" id="ARBA00022801"/>
    </source>
</evidence>
<keyword evidence="19" id="KW-0121">Carboxypeptidase</keyword>
<dbReference type="GO" id="GO:0009002">
    <property type="term" value="F:serine-type D-Ala-D-Ala carboxypeptidase activity"/>
    <property type="evidence" value="ECO:0007669"/>
    <property type="project" value="UniProtKB-EC"/>
</dbReference>
<dbReference type="NCBIfam" id="TIGR03423">
    <property type="entry name" value="pbp2_mrdA"/>
    <property type="match status" value="1"/>
</dbReference>
<evidence type="ECO:0000256" key="15">
    <source>
        <dbReference type="SAM" id="MobiDB-lite"/>
    </source>
</evidence>
<keyword evidence="12 16" id="KW-1133">Transmembrane helix</keyword>
<dbReference type="Gene3D" id="3.90.1310.10">
    <property type="entry name" value="Penicillin-binding protein 2a (Domain 2)"/>
    <property type="match status" value="1"/>
</dbReference>
<evidence type="ECO:0000256" key="8">
    <source>
        <dbReference type="ARBA" id="ARBA00022692"/>
    </source>
</evidence>
<dbReference type="InterPro" id="IPR007227">
    <property type="entry name" value="Cell_shape_determining_MreD"/>
</dbReference>
<dbReference type="GO" id="GO:0005886">
    <property type="term" value="C:plasma membrane"/>
    <property type="evidence" value="ECO:0007669"/>
    <property type="project" value="UniProtKB-SubCell"/>
</dbReference>
<keyword evidence="14" id="KW-0961">Cell wall biogenesis/degradation</keyword>
<evidence type="ECO:0000256" key="5">
    <source>
        <dbReference type="ARBA" id="ARBA00022475"/>
    </source>
</evidence>
<keyword evidence="13 16" id="KW-0472">Membrane</keyword>
<evidence type="ECO:0000313" key="19">
    <source>
        <dbReference type="EMBL" id="QCC76811.1"/>
    </source>
</evidence>
<dbReference type="AlphaFoldDB" id="A0A4P7UBA1"/>
<feature type="domain" description="Penicillin-binding protein transpeptidase" evidence="17">
    <location>
        <begin position="471"/>
        <end position="833"/>
    </location>
</feature>
<evidence type="ECO:0000256" key="6">
    <source>
        <dbReference type="ARBA" id="ARBA00022519"/>
    </source>
</evidence>
<dbReference type="GO" id="GO:0006508">
    <property type="term" value="P:proteolysis"/>
    <property type="evidence" value="ECO:0007669"/>
    <property type="project" value="UniProtKB-KW"/>
</dbReference>
<evidence type="ECO:0000259" key="18">
    <source>
        <dbReference type="Pfam" id="PF03717"/>
    </source>
</evidence>
<dbReference type="Gene3D" id="3.40.710.10">
    <property type="entry name" value="DD-peptidase/beta-lactamase superfamily"/>
    <property type="match status" value="1"/>
</dbReference>
<dbReference type="KEGG" id="ndp:E2C04_05540"/>
<feature type="compositionally biased region" description="Gly residues" evidence="15">
    <location>
        <begin position="894"/>
        <end position="905"/>
    </location>
</feature>
<evidence type="ECO:0000256" key="14">
    <source>
        <dbReference type="ARBA" id="ARBA00023316"/>
    </source>
</evidence>
<comment type="similarity">
    <text evidence="4">Belongs to the MreD family.</text>
</comment>
<dbReference type="Proteomes" id="UP000297025">
    <property type="component" value="Chromosome"/>
</dbReference>
<dbReference type="PANTHER" id="PTHR30627:SF2">
    <property type="entry name" value="PEPTIDOGLYCAN D,D-TRANSPEPTIDASE MRDA"/>
    <property type="match status" value="1"/>
</dbReference>
<keyword evidence="7" id="KW-0645">Protease</keyword>
<evidence type="ECO:0000256" key="13">
    <source>
        <dbReference type="ARBA" id="ARBA00023136"/>
    </source>
</evidence>
<dbReference type="GO" id="GO:0009252">
    <property type="term" value="P:peptidoglycan biosynthetic process"/>
    <property type="evidence" value="ECO:0007669"/>
    <property type="project" value="UniProtKB-KW"/>
</dbReference>
<feature type="transmembrane region" description="Helical" evidence="16">
    <location>
        <begin position="100"/>
        <end position="124"/>
    </location>
</feature>
<name>A0A4P7UBA1_9ACTN</name>
<dbReference type="InterPro" id="IPR005311">
    <property type="entry name" value="PBP_dimer"/>
</dbReference>
<dbReference type="OrthoDB" id="9766847at2"/>
<evidence type="ECO:0000256" key="4">
    <source>
        <dbReference type="ARBA" id="ARBA00007776"/>
    </source>
</evidence>
<dbReference type="InterPro" id="IPR036138">
    <property type="entry name" value="PBP_dimer_sf"/>
</dbReference>
<dbReference type="InterPro" id="IPR017790">
    <property type="entry name" value="Penicillin-binding_protein_2"/>
</dbReference>
<accession>A0A4P7UBA1</accession>
<comment type="subcellular location">
    <subcellularLocation>
        <location evidence="2">Cell membrane</location>
        <topology evidence="2">Multi-pass membrane protein</topology>
    </subcellularLocation>
    <subcellularLocation>
        <location evidence="1">Membrane</location>
        <topology evidence="1">Single-pass membrane protein</topology>
    </subcellularLocation>
</comment>
<evidence type="ECO:0000256" key="12">
    <source>
        <dbReference type="ARBA" id="ARBA00022989"/>
    </source>
</evidence>
<dbReference type="RefSeq" id="WP_135831859.1">
    <property type="nucleotide sequence ID" value="NZ_CP038462.1"/>
</dbReference>
<gene>
    <name evidence="19" type="primary">mrdA</name>
    <name evidence="19" type="ORF">E2C04_05540</name>
</gene>
<dbReference type="Pfam" id="PF03717">
    <property type="entry name" value="PBP_dimer"/>
    <property type="match status" value="1"/>
</dbReference>
<evidence type="ECO:0000313" key="20">
    <source>
        <dbReference type="Proteomes" id="UP000297025"/>
    </source>
</evidence>
<feature type="transmembrane region" description="Helical" evidence="16">
    <location>
        <begin position="74"/>
        <end position="91"/>
    </location>
</feature>
<dbReference type="Pfam" id="PF00905">
    <property type="entry name" value="Transpeptidase"/>
    <property type="match status" value="1"/>
</dbReference>
<dbReference type="GO" id="GO:0008360">
    <property type="term" value="P:regulation of cell shape"/>
    <property type="evidence" value="ECO:0007669"/>
    <property type="project" value="UniProtKB-KW"/>
</dbReference>
<keyword evidence="5" id="KW-1003">Cell membrane</keyword>
<evidence type="ECO:0000256" key="3">
    <source>
        <dbReference type="ARBA" id="ARBA00007171"/>
    </source>
</evidence>
<dbReference type="GO" id="GO:0008658">
    <property type="term" value="F:penicillin binding"/>
    <property type="evidence" value="ECO:0007669"/>
    <property type="project" value="InterPro"/>
</dbReference>
<proteinExistence type="inferred from homology"/>
<dbReference type="EMBL" id="CP038462">
    <property type="protein sequence ID" value="QCC76811.1"/>
    <property type="molecule type" value="Genomic_DNA"/>
</dbReference>
<comment type="similarity">
    <text evidence="3">Belongs to the transpeptidase family.</text>
</comment>
<dbReference type="SUPFAM" id="SSF56519">
    <property type="entry name" value="Penicillin binding protein dimerisation domain"/>
    <property type="match status" value="1"/>
</dbReference>
<dbReference type="GO" id="GO:0071555">
    <property type="term" value="P:cell wall organization"/>
    <property type="evidence" value="ECO:0007669"/>
    <property type="project" value="UniProtKB-KW"/>
</dbReference>
<dbReference type="InterPro" id="IPR050515">
    <property type="entry name" value="Beta-lactam/transpept"/>
</dbReference>
<dbReference type="GO" id="GO:0071972">
    <property type="term" value="F:peptidoglycan L,D-transpeptidase activity"/>
    <property type="evidence" value="ECO:0007669"/>
    <property type="project" value="TreeGrafter"/>
</dbReference>
<evidence type="ECO:0000256" key="10">
    <source>
        <dbReference type="ARBA" id="ARBA00022960"/>
    </source>
</evidence>
<evidence type="ECO:0000256" key="7">
    <source>
        <dbReference type="ARBA" id="ARBA00022670"/>
    </source>
</evidence>
<sequence>MSLVRGLVGLLLVVVALGLQTSLFPHLAWNGVVPNLVLLVVVAAALSRSPQFALVLGFTGGVLMDLVGPADHFAGRWALALVVVAWVAARVRQDTRPGTLAVLGTVAASSFIGTSVFALTGLVLRDPVVGVGEMLGVIGRRPVGPAADPDRAAAGHEGPASWRARRRGAGRGLMAVTGAERSRLRLLVLRALVLTLFLTLFARLYYLQVVGGDDYRAKAADQSVRDIVVQPQRGLVVDDMGRPLVANRLSWVVSIDRSVLRKLEEDERDKLVARVATAVDQRPAKVERRLLDCGSSGAESGVCWNGSPFQAVPVATDVDQAVALRILEQPEDYPGVVVEQQNVRSYPSPFGVNLAHVLGYLSPITEEEFDSASEADDRSLNGASVVGRAGVERQYDEWLRGMPGYRRVSVDSMGRVLGDDSEIASTPGDTLVTSIDAKVQATVEKELARSIATQRATVDKVTGRKFAADSGAAVVLEAKTGRVVAMASQPTYDPEVWVDGITDKELARLYSEKAGTPLLSRVTQGQFAPGSTWKPFMTAAALRNGYSADTRLPCGASYQVGNRPFKNFESGTYGTIGFAKALEVSCNTFFYAIGHNYWKKFGSDVDDVDARDPLVEGAQEWGFGSETGIDLPGEASGRIADRAWKRAYYDSQKSYYCGIAKKPQTADTSAFLYKFAREFCVEGYAYRAGDAVNFSIGQGDTMVTPLQLAVGYAALSNGGTLWQPRVGKAIVTPEGEVIQQIKPKKAGKVKSTKAQLAFIDDALKGVASVGTMSWKLGGFPLDQVPIRAKTGSAEVYGKQSTGWVASYTKDYVVIMMISQGGTGSGSTGDSVRKIWETLYGVEGDRVVPRRAAIPGTTAPTELPTFAEDGSILPPVGPMTDNPKKKAGKKAGAKAGQGAGTAGGAQ</sequence>